<reference evidence="3 4" key="1">
    <citation type="submission" date="2012-10" db="EMBL/GenBank/DDBJ databases">
        <title>Towards defining the chloroviruses: a genomic journey through a genus of large DNA viruses.</title>
        <authorList>
            <person name="Jeanniard A."/>
            <person name="Dunigan D.D."/>
            <person name="Gurnon J.R."/>
            <person name="Agarkova I."/>
            <person name="Kang M."/>
            <person name="Vitek J."/>
            <person name="Duncan G."/>
            <person name="McClung O.W."/>
            <person name="Larsen M."/>
            <person name="Claverie J.-M."/>
            <person name="Van Etten J.L."/>
            <person name="Blanc G."/>
        </authorList>
    </citation>
    <scope>NUCLEOTIDE SEQUENCE [LARGE SCALE GENOMIC DNA]</scope>
</reference>
<accession>M1H5B9</accession>
<organismHost>
    <name type="scientific">Chlorella</name>
    <dbReference type="NCBI Taxonomy" id="3071"/>
</organismHost>
<organism evidence="3 4">
    <name type="scientific">Paramecium bursaria Chlorella virus IL3A</name>
    <name type="common">PBCV-IL3A</name>
    <dbReference type="NCBI Taxonomy" id="46019"/>
    <lineage>
        <taxon>Viruses</taxon>
        <taxon>Varidnaviria</taxon>
        <taxon>Bamfordvirae</taxon>
        <taxon>Nucleocytoviricota</taxon>
        <taxon>Megaviricetes</taxon>
        <taxon>Algavirales</taxon>
        <taxon>Phycodnaviridae</taxon>
        <taxon>Chlorovirus</taxon>
        <taxon>Chlorovirus illinoense</taxon>
    </lineage>
</organism>
<feature type="transmembrane region" description="Helical" evidence="1">
    <location>
        <begin position="134"/>
        <end position="156"/>
    </location>
</feature>
<protein>
    <recommendedName>
        <fullName evidence="2">DUF3592 domain-containing protein</fullName>
    </recommendedName>
</protein>
<evidence type="ECO:0000313" key="3">
    <source>
        <dbReference type="EMBL" id="AGE53898.1"/>
    </source>
</evidence>
<dbReference type="Pfam" id="PF12158">
    <property type="entry name" value="DUF3592"/>
    <property type="match status" value="1"/>
</dbReference>
<keyword evidence="1" id="KW-1133">Transmembrane helix</keyword>
<dbReference type="InterPro" id="IPR021994">
    <property type="entry name" value="DUF3592"/>
</dbReference>
<feature type="domain" description="DUF3592" evidence="2">
    <location>
        <begin position="48"/>
        <end position="122"/>
    </location>
</feature>
<keyword evidence="1" id="KW-0812">Transmembrane</keyword>
<dbReference type="EMBL" id="JX997169">
    <property type="protein sequence ID" value="AGE53898.1"/>
    <property type="molecule type" value="Genomic_DNA"/>
</dbReference>
<gene>
    <name evidence="3" type="primary">IL-3A_421R</name>
    <name evidence="3" type="ORF">PBCVIL3A_421R</name>
</gene>
<name>M1H5B9_PBCVI</name>
<keyword evidence="1" id="KW-0472">Membrane</keyword>
<sequence>MDSAVISKYCNFRMTSGAIIAGVIGIILFFVGVFASKIVGDTSSYVLTDAVVVGGDIKTETVKSGNSYRTYFDVVYNVEYEVSGKKYYGTTKDRFYSFSQAKNILDSSKGSIKKIYYDPINPVKNSESKGTESFVRWVSFGSSTLLFGYAVVAWMLRDNMAMCAITTLGNITR</sequence>
<evidence type="ECO:0000313" key="4">
    <source>
        <dbReference type="Proteomes" id="UP000247091"/>
    </source>
</evidence>
<evidence type="ECO:0000259" key="2">
    <source>
        <dbReference type="Pfam" id="PF12158"/>
    </source>
</evidence>
<feature type="transmembrane region" description="Helical" evidence="1">
    <location>
        <begin position="12"/>
        <end position="35"/>
    </location>
</feature>
<proteinExistence type="predicted"/>
<dbReference type="Proteomes" id="UP000247091">
    <property type="component" value="Segment"/>
</dbReference>
<evidence type="ECO:0000256" key="1">
    <source>
        <dbReference type="SAM" id="Phobius"/>
    </source>
</evidence>